<name>A0A1M5VZQ2_9BRAD</name>
<reference evidence="1 2" key="1">
    <citation type="submission" date="2016-11" db="EMBL/GenBank/DDBJ databases">
        <authorList>
            <person name="Jaros S."/>
            <person name="Januszkiewicz K."/>
            <person name="Wedrychowicz H."/>
        </authorList>
    </citation>
    <scope>NUCLEOTIDE SEQUENCE [LARGE SCALE GENOMIC DNA]</scope>
    <source>
        <strain evidence="1 2">GAS138</strain>
    </source>
</reference>
<dbReference type="AlphaFoldDB" id="A0A1M5VZQ2"/>
<evidence type="ECO:0000313" key="2">
    <source>
        <dbReference type="Proteomes" id="UP000189796"/>
    </source>
</evidence>
<accession>A0A1M5VZQ2</accession>
<gene>
    <name evidence="1" type="ORF">SAMN05443248_6256</name>
</gene>
<proteinExistence type="predicted"/>
<organism evidence="1 2">
    <name type="scientific">Bradyrhizobium erythrophlei</name>
    <dbReference type="NCBI Taxonomy" id="1437360"/>
    <lineage>
        <taxon>Bacteria</taxon>
        <taxon>Pseudomonadati</taxon>
        <taxon>Pseudomonadota</taxon>
        <taxon>Alphaproteobacteria</taxon>
        <taxon>Hyphomicrobiales</taxon>
        <taxon>Nitrobacteraceae</taxon>
        <taxon>Bradyrhizobium</taxon>
    </lineage>
</organism>
<protein>
    <submittedName>
        <fullName evidence="1">Uncharacterized protein</fullName>
    </submittedName>
</protein>
<dbReference type="RefSeq" id="WP_276329285.1">
    <property type="nucleotide sequence ID" value="NZ_LT670817.1"/>
</dbReference>
<sequence length="41" mass="4183">MRAFIAACVVAGVIAVGVAAILDHFVQEPVSVAFAEPSARV</sequence>
<dbReference type="Proteomes" id="UP000189796">
    <property type="component" value="Chromosome I"/>
</dbReference>
<dbReference type="EMBL" id="LT670817">
    <property type="protein sequence ID" value="SHH80454.1"/>
    <property type="molecule type" value="Genomic_DNA"/>
</dbReference>
<evidence type="ECO:0000313" key="1">
    <source>
        <dbReference type="EMBL" id="SHH80454.1"/>
    </source>
</evidence>